<evidence type="ECO:0000313" key="1">
    <source>
        <dbReference type="EMBL" id="KAF6382438.1"/>
    </source>
</evidence>
<accession>A0A7J8A7V9</accession>
<keyword evidence="2" id="KW-1185">Reference proteome</keyword>
<gene>
    <name evidence="1" type="ORF">mPipKuh1_008818</name>
</gene>
<dbReference type="Proteomes" id="UP000558488">
    <property type="component" value="Unassembled WGS sequence"/>
</dbReference>
<comment type="caution">
    <text evidence="1">The sequence shown here is derived from an EMBL/GenBank/DDBJ whole genome shotgun (WGS) entry which is preliminary data.</text>
</comment>
<dbReference type="EMBL" id="JACAGB010000002">
    <property type="protein sequence ID" value="KAF6382438.1"/>
    <property type="molecule type" value="Genomic_DNA"/>
</dbReference>
<protein>
    <submittedName>
        <fullName evidence="1">Uncharacterized protein</fullName>
    </submittedName>
</protein>
<name>A0A7J8A7V9_PIPKU</name>
<reference evidence="1 2" key="1">
    <citation type="journal article" date="2020" name="Nature">
        <title>Six reference-quality genomes reveal evolution of bat adaptations.</title>
        <authorList>
            <person name="Jebb D."/>
            <person name="Huang Z."/>
            <person name="Pippel M."/>
            <person name="Hughes G.M."/>
            <person name="Lavrichenko K."/>
            <person name="Devanna P."/>
            <person name="Winkler S."/>
            <person name="Jermiin L.S."/>
            <person name="Skirmuntt E.C."/>
            <person name="Katzourakis A."/>
            <person name="Burkitt-Gray L."/>
            <person name="Ray D.A."/>
            <person name="Sullivan K.A.M."/>
            <person name="Roscito J.G."/>
            <person name="Kirilenko B.M."/>
            <person name="Davalos L.M."/>
            <person name="Corthals A.P."/>
            <person name="Power M.L."/>
            <person name="Jones G."/>
            <person name="Ransome R.D."/>
            <person name="Dechmann D.K.N."/>
            <person name="Locatelli A.G."/>
            <person name="Puechmaille S.J."/>
            <person name="Fedrigo O."/>
            <person name="Jarvis E.D."/>
            <person name="Hiller M."/>
            <person name="Vernes S.C."/>
            <person name="Myers E.W."/>
            <person name="Teeling E.C."/>
        </authorList>
    </citation>
    <scope>NUCLEOTIDE SEQUENCE [LARGE SCALE GENOMIC DNA]</scope>
    <source>
        <strain evidence="1">MPipKuh1</strain>
        <tissue evidence="1">Flight muscle</tissue>
    </source>
</reference>
<sequence length="144" mass="15269">MPACLIAPNHSVCLPAHPQLSPATSLLTSKCPLASLITPNCPLTGLLAPTFQTHWSAHPNCSPAGLLTPNFSPRCPDHLQLTPTDGLVTPTLLVCLSSVAPSPMSPITHNCPPLLGCNHLYLSLPPWLCPEECLEGPWKVSQSN</sequence>
<proteinExistence type="predicted"/>
<dbReference type="AlphaFoldDB" id="A0A7J8A7V9"/>
<evidence type="ECO:0000313" key="2">
    <source>
        <dbReference type="Proteomes" id="UP000558488"/>
    </source>
</evidence>
<organism evidence="1 2">
    <name type="scientific">Pipistrellus kuhlii</name>
    <name type="common">Kuhl's pipistrelle</name>
    <dbReference type="NCBI Taxonomy" id="59472"/>
    <lineage>
        <taxon>Eukaryota</taxon>
        <taxon>Metazoa</taxon>
        <taxon>Chordata</taxon>
        <taxon>Craniata</taxon>
        <taxon>Vertebrata</taxon>
        <taxon>Euteleostomi</taxon>
        <taxon>Mammalia</taxon>
        <taxon>Eutheria</taxon>
        <taxon>Laurasiatheria</taxon>
        <taxon>Chiroptera</taxon>
        <taxon>Yangochiroptera</taxon>
        <taxon>Vespertilionidae</taxon>
        <taxon>Pipistrellus</taxon>
    </lineage>
</organism>